<organism evidence="2">
    <name type="scientific">Arundo donax</name>
    <name type="common">Giant reed</name>
    <name type="synonym">Donax arundinaceus</name>
    <dbReference type="NCBI Taxonomy" id="35708"/>
    <lineage>
        <taxon>Eukaryota</taxon>
        <taxon>Viridiplantae</taxon>
        <taxon>Streptophyta</taxon>
        <taxon>Embryophyta</taxon>
        <taxon>Tracheophyta</taxon>
        <taxon>Spermatophyta</taxon>
        <taxon>Magnoliopsida</taxon>
        <taxon>Liliopsida</taxon>
        <taxon>Poales</taxon>
        <taxon>Poaceae</taxon>
        <taxon>PACMAD clade</taxon>
        <taxon>Arundinoideae</taxon>
        <taxon>Arundineae</taxon>
        <taxon>Arundo</taxon>
    </lineage>
</organism>
<feature type="compositionally biased region" description="Low complexity" evidence="1">
    <location>
        <begin position="57"/>
        <end position="80"/>
    </location>
</feature>
<feature type="region of interest" description="Disordered" evidence="1">
    <location>
        <begin position="1"/>
        <end position="107"/>
    </location>
</feature>
<feature type="compositionally biased region" description="Basic residues" evidence="1">
    <location>
        <begin position="97"/>
        <end position="107"/>
    </location>
</feature>
<feature type="compositionally biased region" description="Basic residues" evidence="1">
    <location>
        <begin position="43"/>
        <end position="56"/>
    </location>
</feature>
<dbReference type="EMBL" id="GBRH01213666">
    <property type="protein sequence ID" value="JAD84229.1"/>
    <property type="molecule type" value="Transcribed_RNA"/>
</dbReference>
<evidence type="ECO:0000256" key="1">
    <source>
        <dbReference type="SAM" id="MobiDB-lite"/>
    </source>
</evidence>
<sequence length="107" mass="12214">MTRRGGTTRRSRGRPRRRGSNRWTTTPSGSRASTPSPSPRPPRQLRTRPRPRHRPPSRSCASPARGLFSRAEALLWTPAAAPAPPSRSRRPSEASWPRRRCERSRLW</sequence>
<dbReference type="AlphaFoldDB" id="A0A0A9D6M1"/>
<accession>A0A0A9D6M1</accession>
<reference evidence="2" key="2">
    <citation type="journal article" date="2015" name="Data Brief">
        <title>Shoot transcriptome of the giant reed, Arundo donax.</title>
        <authorList>
            <person name="Barrero R.A."/>
            <person name="Guerrero F.D."/>
            <person name="Moolhuijzen P."/>
            <person name="Goolsby J.A."/>
            <person name="Tidwell J."/>
            <person name="Bellgard S.E."/>
            <person name="Bellgard M.I."/>
        </authorList>
    </citation>
    <scope>NUCLEOTIDE SEQUENCE</scope>
    <source>
        <tissue evidence="2">Shoot tissue taken approximately 20 cm above the soil surface</tissue>
    </source>
</reference>
<proteinExistence type="predicted"/>
<feature type="compositionally biased region" description="Low complexity" evidence="1">
    <location>
        <begin position="21"/>
        <end position="35"/>
    </location>
</feature>
<name>A0A0A9D6M1_ARUDO</name>
<reference evidence="2" key="1">
    <citation type="submission" date="2014-09" db="EMBL/GenBank/DDBJ databases">
        <authorList>
            <person name="Magalhaes I.L.F."/>
            <person name="Oliveira U."/>
            <person name="Santos F.R."/>
            <person name="Vidigal T.H.D.A."/>
            <person name="Brescovit A.D."/>
            <person name="Santos A.J."/>
        </authorList>
    </citation>
    <scope>NUCLEOTIDE SEQUENCE</scope>
    <source>
        <tissue evidence="2">Shoot tissue taken approximately 20 cm above the soil surface</tissue>
    </source>
</reference>
<protein>
    <submittedName>
        <fullName evidence="2">Uncharacterized protein</fullName>
    </submittedName>
</protein>
<evidence type="ECO:0000313" key="2">
    <source>
        <dbReference type="EMBL" id="JAD84229.1"/>
    </source>
</evidence>
<feature type="compositionally biased region" description="Basic residues" evidence="1">
    <location>
        <begin position="1"/>
        <end position="20"/>
    </location>
</feature>